<keyword evidence="2" id="KW-0963">Cytoplasm</keyword>
<keyword evidence="3" id="KW-0143">Chaperone</keyword>
<evidence type="ECO:0000256" key="2">
    <source>
        <dbReference type="ARBA" id="ARBA00022490"/>
    </source>
</evidence>
<protein>
    <recommendedName>
        <fullName evidence="6">P53 and DNA damage-regulated protein 1</fullName>
    </recommendedName>
</protein>
<evidence type="ECO:0000256" key="1">
    <source>
        <dbReference type="ARBA" id="ARBA00004496"/>
    </source>
</evidence>
<evidence type="ECO:0000313" key="5">
    <source>
        <dbReference type="Proteomes" id="UP001152798"/>
    </source>
</evidence>
<organism evidence="4 5">
    <name type="scientific">Nezara viridula</name>
    <name type="common">Southern green stink bug</name>
    <name type="synonym">Cimex viridulus</name>
    <dbReference type="NCBI Taxonomy" id="85310"/>
    <lineage>
        <taxon>Eukaryota</taxon>
        <taxon>Metazoa</taxon>
        <taxon>Ecdysozoa</taxon>
        <taxon>Arthropoda</taxon>
        <taxon>Hexapoda</taxon>
        <taxon>Insecta</taxon>
        <taxon>Pterygota</taxon>
        <taxon>Neoptera</taxon>
        <taxon>Paraneoptera</taxon>
        <taxon>Hemiptera</taxon>
        <taxon>Heteroptera</taxon>
        <taxon>Panheteroptera</taxon>
        <taxon>Pentatomomorpha</taxon>
        <taxon>Pentatomoidea</taxon>
        <taxon>Pentatomidae</taxon>
        <taxon>Pentatominae</taxon>
        <taxon>Nezara</taxon>
    </lineage>
</organism>
<dbReference type="EMBL" id="OV725083">
    <property type="protein sequence ID" value="CAH1408355.1"/>
    <property type="molecule type" value="Genomic_DNA"/>
</dbReference>
<dbReference type="PANTHER" id="PTHR21162">
    <property type="entry name" value="P53 AND DNA DAMAGE-REGULATED PROTEIN"/>
    <property type="match status" value="1"/>
</dbReference>
<dbReference type="PANTHER" id="PTHR21162:SF0">
    <property type="entry name" value="P53 AND DNA DAMAGE-REGULATED PROTEIN 1"/>
    <property type="match status" value="1"/>
</dbReference>
<evidence type="ECO:0000256" key="3">
    <source>
        <dbReference type="ARBA" id="ARBA00023186"/>
    </source>
</evidence>
<dbReference type="InterPro" id="IPR030482">
    <property type="entry name" value="PDRG1"/>
</dbReference>
<dbReference type="GO" id="GO:0005737">
    <property type="term" value="C:cytoplasm"/>
    <property type="evidence" value="ECO:0007669"/>
    <property type="project" value="UniProtKB-SubCell"/>
</dbReference>
<evidence type="ECO:0000313" key="4">
    <source>
        <dbReference type="EMBL" id="CAH1408355.1"/>
    </source>
</evidence>
<dbReference type="AlphaFoldDB" id="A0A9P0MX69"/>
<name>A0A9P0MX69_NEZVI</name>
<dbReference type="OrthoDB" id="20282at2759"/>
<proteinExistence type="predicted"/>
<dbReference type="SUPFAM" id="SSF46579">
    <property type="entry name" value="Prefoldin"/>
    <property type="match status" value="1"/>
</dbReference>
<gene>
    <name evidence="4" type="ORF">NEZAVI_LOCUS15904</name>
</gene>
<dbReference type="Proteomes" id="UP001152798">
    <property type="component" value="Chromosome 7"/>
</dbReference>
<dbReference type="CDD" id="cd22860">
    <property type="entry name" value="PDRG1"/>
    <property type="match status" value="1"/>
</dbReference>
<comment type="subcellular location">
    <subcellularLocation>
        <location evidence="1">Cytoplasm</location>
    </subcellularLocation>
</comment>
<keyword evidence="5" id="KW-1185">Reference proteome</keyword>
<accession>A0A9P0MX69</accession>
<reference evidence="4" key="1">
    <citation type="submission" date="2022-01" db="EMBL/GenBank/DDBJ databases">
        <authorList>
            <person name="King R."/>
        </authorList>
    </citation>
    <scope>NUCLEOTIDE SEQUENCE</scope>
</reference>
<evidence type="ECO:0008006" key="6">
    <source>
        <dbReference type="Google" id="ProtNLM"/>
    </source>
</evidence>
<sequence length="131" mass="15003">MENPINSLKALVPVEELAEEILRDKSEVVAIDRRRNENREGIRALLKMKEEKVWMAVGPLLVRLPKEKAKTMLNEDQNVLDVEVNKIRSELKVKVNKLRDLEFEEPVPGLHLKPLTKDEFAAVGQVLGYHA</sequence>